<dbReference type="EMBL" id="CP059251">
    <property type="protein sequence ID" value="QLL34107.1"/>
    <property type="molecule type" value="Genomic_DNA"/>
</dbReference>
<accession>A0A7G3ZKS1</accession>
<dbReference type="OrthoDB" id="4061195at2759"/>
<organism evidence="1 2">
    <name type="scientific">Torulaspora globosa</name>
    <dbReference type="NCBI Taxonomy" id="48254"/>
    <lineage>
        <taxon>Eukaryota</taxon>
        <taxon>Fungi</taxon>
        <taxon>Dikarya</taxon>
        <taxon>Ascomycota</taxon>
        <taxon>Saccharomycotina</taxon>
        <taxon>Saccharomycetes</taxon>
        <taxon>Saccharomycetales</taxon>
        <taxon>Saccharomycetaceae</taxon>
        <taxon>Torulaspora</taxon>
    </lineage>
</organism>
<evidence type="ECO:0000313" key="1">
    <source>
        <dbReference type="EMBL" id="QLL34107.1"/>
    </source>
</evidence>
<dbReference type="GeneID" id="59327322"/>
<dbReference type="KEGG" id="tgb:HG536_0F04330"/>
<dbReference type="Proteomes" id="UP000515788">
    <property type="component" value="Chromosome 6"/>
</dbReference>
<protein>
    <recommendedName>
        <fullName evidence="3">Meiotic sister-chromatid recombination protein 6, mitochondrial</fullName>
    </recommendedName>
</protein>
<evidence type="ECO:0008006" key="3">
    <source>
        <dbReference type="Google" id="ProtNLM"/>
    </source>
</evidence>
<sequence length="659" mass="74785">MLSRRSICRLRLPLLPRYQSTYVHPVSKLGQELSEQLASGDTNELYSSLKDHLEKFSNEMTDPTTLQRSFGLNAPLVQFLKKSATDKESHVDPYQILNTLCDYKVARSPHFEVVLRHLLLHGSPQDVIALWVKYLETIAENPNAVSRSFNNRNGNNDSHQTNVALTSIAYLMLPEVKPDFQMLCQILQVDQSSGQRIPFNKIKFLINSLFKGERKEQLTENSKSLFHQYVNSDKESFLRQLDGTLQFHHLQDLYNQYRGGSVDPEIIAKFMEKFLLCNNPAGAVKIFNENKALDSSSLKNMLLIAVATLPANTRNVRLDRILAIWNSLIKPAGPSASSYASLVQALGVSKNFGALQNIWDEEISEDLKKDPVVLEPYLTAILKDNDKAKFDEIAGKLPADITSIDLINAVLSKMVKDNVSNEKFNSFFTAQFAKREDSGLQKRPNIETLAVRMWANYHYAADKESFDFLKSVFQSKKNVLKVNAIIENFIRLAPSIDPVHKLFPQVKEPLDTRKYGAFINAEFTKPGGSYERAEQIFKNFLEDSTPHSKKIDRFVLEPLICGFSELAITERDPSFLLKVSTYYTFASKVNLELTYQTVARILHSLALVAKENSGKFNTLQQQFVDLFLKDMGSMKNFSPNTRDVETLRKANVKIGEEIS</sequence>
<keyword evidence="2" id="KW-1185">Reference proteome</keyword>
<evidence type="ECO:0000313" key="2">
    <source>
        <dbReference type="Proteomes" id="UP000515788"/>
    </source>
</evidence>
<reference evidence="1 2" key="1">
    <citation type="submission" date="2020-06" db="EMBL/GenBank/DDBJ databases">
        <title>The yeast mating-type switching endonuclease HO is a domesticated member of an unorthodox homing genetic element family.</title>
        <authorList>
            <person name="Coughlan A.Y."/>
            <person name="Lombardi L."/>
            <person name="Braun-Galleani S."/>
            <person name="Martos A.R."/>
            <person name="Galeote V."/>
            <person name="Bigey F."/>
            <person name="Dequin S."/>
            <person name="Byrne K.P."/>
            <person name="Wolfe K.H."/>
        </authorList>
    </citation>
    <scope>NUCLEOTIDE SEQUENCE [LARGE SCALE GENOMIC DNA]</scope>
    <source>
        <strain evidence="1 2">CBS764</strain>
    </source>
</reference>
<dbReference type="RefSeq" id="XP_037140781.1">
    <property type="nucleotide sequence ID" value="XM_037284885.1"/>
</dbReference>
<dbReference type="AlphaFoldDB" id="A0A7G3ZKS1"/>
<name>A0A7G3ZKS1_9SACH</name>
<gene>
    <name evidence="1" type="ORF">HG536_0F04330</name>
</gene>
<proteinExistence type="predicted"/>